<organism evidence="11 12">
    <name type="scientific">Adhaeribacter soli</name>
    <dbReference type="NCBI Taxonomy" id="2607655"/>
    <lineage>
        <taxon>Bacteria</taxon>
        <taxon>Pseudomonadati</taxon>
        <taxon>Bacteroidota</taxon>
        <taxon>Cytophagia</taxon>
        <taxon>Cytophagales</taxon>
        <taxon>Hymenobacteraceae</taxon>
        <taxon>Adhaeribacter</taxon>
    </lineage>
</organism>
<name>A0A5N1J1C6_9BACT</name>
<dbReference type="InterPro" id="IPR037185">
    <property type="entry name" value="EmrE-like"/>
</dbReference>
<accession>A0A5N1J1C6</accession>
<evidence type="ECO:0000256" key="6">
    <source>
        <dbReference type="ARBA" id="ARBA00023136"/>
    </source>
</evidence>
<dbReference type="SUPFAM" id="SSF103481">
    <property type="entry name" value="Multidrug resistance efflux transporter EmrE"/>
    <property type="match status" value="1"/>
</dbReference>
<feature type="transmembrane region" description="Helical" evidence="10">
    <location>
        <begin position="33"/>
        <end position="50"/>
    </location>
</feature>
<evidence type="ECO:0000256" key="3">
    <source>
        <dbReference type="ARBA" id="ARBA00022475"/>
    </source>
</evidence>
<proteinExistence type="inferred from homology"/>
<dbReference type="RefSeq" id="WP_150903523.1">
    <property type="nucleotide sequence ID" value="NZ_VTWT01000004.1"/>
</dbReference>
<evidence type="ECO:0000256" key="9">
    <source>
        <dbReference type="RuleBase" id="RU003942"/>
    </source>
</evidence>
<keyword evidence="6 10" id="KW-0472">Membrane</keyword>
<dbReference type="AlphaFoldDB" id="A0A5N1J1C6"/>
<dbReference type="PANTHER" id="PTHR30561">
    <property type="entry name" value="SMR FAMILY PROTON-DEPENDENT DRUG EFFLUX TRANSPORTER SUGE"/>
    <property type="match status" value="1"/>
</dbReference>
<evidence type="ECO:0000256" key="10">
    <source>
        <dbReference type="SAM" id="Phobius"/>
    </source>
</evidence>
<evidence type="ECO:0000256" key="2">
    <source>
        <dbReference type="ARBA" id="ARBA00022448"/>
    </source>
</evidence>
<comment type="caution">
    <text evidence="11">The sequence shown here is derived from an EMBL/GenBank/DDBJ whole genome shotgun (WGS) entry which is preliminary data.</text>
</comment>
<reference evidence="11 12" key="1">
    <citation type="submission" date="2019-09" db="EMBL/GenBank/DDBJ databases">
        <title>Genome sequence of Adhaeribacter sp. M2.</title>
        <authorList>
            <person name="Srinivasan S."/>
        </authorList>
    </citation>
    <scope>NUCLEOTIDE SEQUENCE [LARGE SCALE GENOMIC DNA]</scope>
    <source>
        <strain evidence="11 12">M2</strain>
    </source>
</reference>
<keyword evidence="5 10" id="KW-1133">Transmembrane helix</keyword>
<dbReference type="FunFam" id="1.10.3730.20:FF:000001">
    <property type="entry name" value="Quaternary ammonium compound resistance transporter SugE"/>
    <property type="match status" value="1"/>
</dbReference>
<dbReference type="Gene3D" id="1.10.3730.20">
    <property type="match status" value="1"/>
</dbReference>
<feature type="transmembrane region" description="Helical" evidence="10">
    <location>
        <begin position="62"/>
        <end position="81"/>
    </location>
</feature>
<dbReference type="PANTHER" id="PTHR30561:SF0">
    <property type="entry name" value="GUANIDINIUM EXPORTER"/>
    <property type="match status" value="1"/>
</dbReference>
<keyword evidence="4 9" id="KW-0812">Transmembrane</keyword>
<protein>
    <recommendedName>
        <fullName evidence="8">Guanidinium exporter</fullName>
    </recommendedName>
</protein>
<gene>
    <name evidence="11" type="ORF">F0P94_08835</name>
</gene>
<evidence type="ECO:0000256" key="5">
    <source>
        <dbReference type="ARBA" id="ARBA00022989"/>
    </source>
</evidence>
<dbReference type="GO" id="GO:0022857">
    <property type="term" value="F:transmembrane transporter activity"/>
    <property type="evidence" value="ECO:0007669"/>
    <property type="project" value="InterPro"/>
</dbReference>
<evidence type="ECO:0000313" key="12">
    <source>
        <dbReference type="Proteomes" id="UP000326570"/>
    </source>
</evidence>
<keyword evidence="3" id="KW-1003">Cell membrane</keyword>
<evidence type="ECO:0000256" key="7">
    <source>
        <dbReference type="ARBA" id="ARBA00038151"/>
    </source>
</evidence>
<comment type="similarity">
    <text evidence="7">Belongs to the drug/metabolite transporter (DMT) superfamily. Small multidrug resistance (SMR) (TC 2.A.7.1) family. Gdx/SugE subfamily.</text>
</comment>
<evidence type="ECO:0000256" key="4">
    <source>
        <dbReference type="ARBA" id="ARBA00022692"/>
    </source>
</evidence>
<dbReference type="Pfam" id="PF00893">
    <property type="entry name" value="Multi_Drug_Res"/>
    <property type="match status" value="1"/>
</dbReference>
<dbReference type="InterPro" id="IPR045324">
    <property type="entry name" value="Small_multidrug_res"/>
</dbReference>
<sequence length="110" mass="11947">MNWIILIIAGLFEVAFASCLGKTKETTGNEMYMWYGGFLACLTVSMLLLMKATQTLPIGTAYAVWTGIGAVGTAIMGILVFKDPASFWRIFFLFTLIGSIIGLKAVSHEA</sequence>
<dbReference type="InterPro" id="IPR000390">
    <property type="entry name" value="Small_drug/metabolite_transptr"/>
</dbReference>
<evidence type="ECO:0000313" key="11">
    <source>
        <dbReference type="EMBL" id="KAA9338889.1"/>
    </source>
</evidence>
<keyword evidence="2" id="KW-0813">Transport</keyword>
<evidence type="ECO:0000256" key="1">
    <source>
        <dbReference type="ARBA" id="ARBA00004651"/>
    </source>
</evidence>
<feature type="transmembrane region" description="Helical" evidence="10">
    <location>
        <begin position="87"/>
        <end position="106"/>
    </location>
</feature>
<comment type="subcellular location">
    <subcellularLocation>
        <location evidence="1 9">Cell membrane</location>
        <topology evidence="1 9">Multi-pass membrane protein</topology>
    </subcellularLocation>
</comment>
<dbReference type="EMBL" id="VTWT01000004">
    <property type="protein sequence ID" value="KAA9338889.1"/>
    <property type="molecule type" value="Genomic_DNA"/>
</dbReference>
<dbReference type="Proteomes" id="UP000326570">
    <property type="component" value="Unassembled WGS sequence"/>
</dbReference>
<evidence type="ECO:0000256" key="8">
    <source>
        <dbReference type="ARBA" id="ARBA00039168"/>
    </source>
</evidence>
<dbReference type="GO" id="GO:0005886">
    <property type="term" value="C:plasma membrane"/>
    <property type="evidence" value="ECO:0007669"/>
    <property type="project" value="UniProtKB-SubCell"/>
</dbReference>
<dbReference type="GO" id="GO:1990961">
    <property type="term" value="P:xenobiotic detoxification by transmembrane export across the plasma membrane"/>
    <property type="evidence" value="ECO:0007669"/>
    <property type="project" value="UniProtKB-ARBA"/>
</dbReference>
<keyword evidence="12" id="KW-1185">Reference proteome</keyword>